<feature type="transmembrane region" description="Helical" evidence="8">
    <location>
        <begin position="186"/>
        <end position="206"/>
    </location>
</feature>
<feature type="transmembrane region" description="Helical" evidence="8">
    <location>
        <begin position="157"/>
        <end position="180"/>
    </location>
</feature>
<keyword evidence="5 8" id="KW-1133">Transmembrane helix</keyword>
<feature type="transmembrane region" description="Helical" evidence="8">
    <location>
        <begin position="294"/>
        <end position="321"/>
    </location>
</feature>
<dbReference type="InterPro" id="IPR036259">
    <property type="entry name" value="MFS_trans_sf"/>
</dbReference>
<evidence type="ECO:0000256" key="6">
    <source>
        <dbReference type="ARBA" id="ARBA00023136"/>
    </source>
</evidence>
<keyword evidence="11" id="KW-1185">Reference proteome</keyword>
<keyword evidence="4 8" id="KW-0812">Transmembrane</keyword>
<feature type="transmembrane region" description="Helical" evidence="8">
    <location>
        <begin position="341"/>
        <end position="358"/>
    </location>
</feature>
<dbReference type="InterPro" id="IPR011701">
    <property type="entry name" value="MFS"/>
</dbReference>
<evidence type="ECO:0000256" key="3">
    <source>
        <dbReference type="ARBA" id="ARBA00022475"/>
    </source>
</evidence>
<dbReference type="Gene3D" id="1.20.1250.20">
    <property type="entry name" value="MFS general substrate transporter like domains"/>
    <property type="match status" value="2"/>
</dbReference>
<feature type="transmembrane region" description="Helical" evidence="8">
    <location>
        <begin position="62"/>
        <end position="81"/>
    </location>
</feature>
<feature type="region of interest" description="Disordered" evidence="7">
    <location>
        <begin position="564"/>
        <end position="607"/>
    </location>
</feature>
<proteinExistence type="predicted"/>
<evidence type="ECO:0000259" key="9">
    <source>
        <dbReference type="PROSITE" id="PS50850"/>
    </source>
</evidence>
<comment type="subcellular location">
    <subcellularLocation>
        <location evidence="1">Cell membrane</location>
        <topology evidence="1">Multi-pass membrane protein</topology>
    </subcellularLocation>
</comment>
<feature type="transmembrane region" description="Helical" evidence="8">
    <location>
        <begin position="390"/>
        <end position="409"/>
    </location>
</feature>
<feature type="transmembrane region" description="Helical" evidence="8">
    <location>
        <begin position="218"/>
        <end position="242"/>
    </location>
</feature>
<feature type="transmembrane region" description="Helical" evidence="8">
    <location>
        <begin position="532"/>
        <end position="552"/>
    </location>
</feature>
<dbReference type="Proteomes" id="UP001232973">
    <property type="component" value="Unassembled WGS sequence"/>
</dbReference>
<dbReference type="EMBL" id="JAUSTP010000024">
    <property type="protein sequence ID" value="MDQ0190789.1"/>
    <property type="molecule type" value="Genomic_DNA"/>
</dbReference>
<feature type="compositionally biased region" description="Polar residues" evidence="7">
    <location>
        <begin position="587"/>
        <end position="607"/>
    </location>
</feature>
<evidence type="ECO:0000256" key="4">
    <source>
        <dbReference type="ARBA" id="ARBA00022692"/>
    </source>
</evidence>
<evidence type="ECO:0000256" key="5">
    <source>
        <dbReference type="ARBA" id="ARBA00022989"/>
    </source>
</evidence>
<feature type="transmembrane region" description="Helical" evidence="8">
    <location>
        <begin position="365"/>
        <end position="384"/>
    </location>
</feature>
<comment type="caution">
    <text evidence="10">The sequence shown here is derived from an EMBL/GenBank/DDBJ whole genome shotgun (WGS) entry which is preliminary data.</text>
</comment>
<organism evidence="10 11">
    <name type="scientific">Alicyclobacillus cycloheptanicus</name>
    <dbReference type="NCBI Taxonomy" id="1457"/>
    <lineage>
        <taxon>Bacteria</taxon>
        <taxon>Bacillati</taxon>
        <taxon>Bacillota</taxon>
        <taxon>Bacilli</taxon>
        <taxon>Bacillales</taxon>
        <taxon>Alicyclobacillaceae</taxon>
        <taxon>Alicyclobacillus</taxon>
    </lineage>
</organism>
<feature type="transmembrane region" description="Helical" evidence="8">
    <location>
        <begin position="21"/>
        <end position="47"/>
    </location>
</feature>
<gene>
    <name evidence="10" type="ORF">J2S03_002656</name>
</gene>
<feature type="transmembrane region" description="Helical" evidence="8">
    <location>
        <begin position="430"/>
        <end position="454"/>
    </location>
</feature>
<protein>
    <submittedName>
        <fullName evidence="10">EmrB/QacA subfamily drug resistance transporter</fullName>
    </submittedName>
</protein>
<feature type="transmembrane region" description="Helical" evidence="8">
    <location>
        <begin position="254"/>
        <end position="273"/>
    </location>
</feature>
<dbReference type="SUPFAM" id="SSF103473">
    <property type="entry name" value="MFS general substrate transporter"/>
    <property type="match status" value="2"/>
</dbReference>
<dbReference type="RefSeq" id="WP_274457529.1">
    <property type="nucleotide sequence ID" value="NZ_CP067097.1"/>
</dbReference>
<evidence type="ECO:0000256" key="7">
    <source>
        <dbReference type="SAM" id="MobiDB-lite"/>
    </source>
</evidence>
<reference evidence="10 11" key="1">
    <citation type="submission" date="2023-07" db="EMBL/GenBank/DDBJ databases">
        <title>Genomic Encyclopedia of Type Strains, Phase IV (KMG-IV): sequencing the most valuable type-strain genomes for metagenomic binning, comparative biology and taxonomic classification.</title>
        <authorList>
            <person name="Goeker M."/>
        </authorList>
    </citation>
    <scope>NUCLEOTIDE SEQUENCE [LARGE SCALE GENOMIC DNA]</scope>
    <source>
        <strain evidence="10 11">DSM 4006</strain>
    </source>
</reference>
<dbReference type="PANTHER" id="PTHR42718:SF46">
    <property type="entry name" value="BLR6921 PROTEIN"/>
    <property type="match status" value="1"/>
</dbReference>
<evidence type="ECO:0000313" key="10">
    <source>
        <dbReference type="EMBL" id="MDQ0190789.1"/>
    </source>
</evidence>
<dbReference type="CDD" id="cd17321">
    <property type="entry name" value="MFS_MMR_MDR_like"/>
    <property type="match status" value="1"/>
</dbReference>
<sequence length="607" mass="64582">MSSSIVPSAGSVRSSAYKWIALSNTTLGVLMAAINGTILIIALPVIFDGIHVNPLAPGQSSLLLWVMLGFNVATTVLLVLFGRLSDIFGRVRLYNLGFAVFTLGSILSSITWSKGMAGELELIIFRVIQGVGGALLFSNSSAILTDAFPSNQRGLALGLNQIAAIGGSVIGLVVGGLLAATGHWRWIFLVNVPVGLAGTVWAYVALKELSRKATDTKLDIWGTVTMGLGILGIMLGLTYGIMPYGNHPMGWTNPWVLTGIIGGFVLLGVFIWVEHVVESPMFYMPLFRIRAFAAGNLTTFFSALARGGLQFMLIIWLQGIWLPLHGVSYQDTPLQAGLDTLPQTVGFLIAGPISGYLSDRFGARLFATFGMAIAAVGFLLLIGLPVDFHFWTFAVDLFIIGFGMGLFASPNSASVMNSVPAKYRGVASGMMATFMNAGMMMSMGIFFSIVIAGLSQKLPTALLTGLTAQHVPAAIAQQVSQLPPTASLFAALLGYNPLQSMLPAQVLHMIPPHNAATLVGHTFFPNLIGPPFMHGLSLAFWISFALCVAATISSWLRGKNFVYDDDSDPTQKPSSKKKPAAPVQPNAVPSPQMNASVQNTMPETAAK</sequence>
<name>A0ABT9XL91_9BACL</name>
<dbReference type="Pfam" id="PF07690">
    <property type="entry name" value="MFS_1"/>
    <property type="match status" value="1"/>
</dbReference>
<keyword evidence="2" id="KW-0813">Transport</keyword>
<feature type="transmembrane region" description="Helical" evidence="8">
    <location>
        <begin position="123"/>
        <end position="145"/>
    </location>
</feature>
<keyword evidence="6 8" id="KW-0472">Membrane</keyword>
<evidence type="ECO:0000313" key="11">
    <source>
        <dbReference type="Proteomes" id="UP001232973"/>
    </source>
</evidence>
<feature type="transmembrane region" description="Helical" evidence="8">
    <location>
        <begin position="93"/>
        <end position="111"/>
    </location>
</feature>
<dbReference type="PANTHER" id="PTHR42718">
    <property type="entry name" value="MAJOR FACILITATOR SUPERFAMILY MULTIDRUG TRANSPORTER MFSC"/>
    <property type="match status" value="1"/>
</dbReference>
<dbReference type="InterPro" id="IPR020846">
    <property type="entry name" value="MFS_dom"/>
</dbReference>
<feature type="domain" description="Major facilitator superfamily (MFS) profile" evidence="9">
    <location>
        <begin position="21"/>
        <end position="479"/>
    </location>
</feature>
<evidence type="ECO:0000256" key="1">
    <source>
        <dbReference type="ARBA" id="ARBA00004651"/>
    </source>
</evidence>
<evidence type="ECO:0000256" key="8">
    <source>
        <dbReference type="SAM" id="Phobius"/>
    </source>
</evidence>
<dbReference type="PROSITE" id="PS50850">
    <property type="entry name" value="MFS"/>
    <property type="match status" value="1"/>
</dbReference>
<keyword evidence="3" id="KW-1003">Cell membrane</keyword>
<accession>A0ABT9XL91</accession>
<evidence type="ECO:0000256" key="2">
    <source>
        <dbReference type="ARBA" id="ARBA00022448"/>
    </source>
</evidence>